<evidence type="ECO:0000256" key="1">
    <source>
        <dbReference type="SAM" id="MobiDB-lite"/>
    </source>
</evidence>
<keyword evidence="4" id="KW-1185">Reference proteome</keyword>
<keyword evidence="3" id="KW-0378">Hydrolase</keyword>
<feature type="region of interest" description="Disordered" evidence="1">
    <location>
        <begin position="327"/>
        <end position="382"/>
    </location>
</feature>
<dbReference type="CDD" id="cd07731">
    <property type="entry name" value="ComA-like_MBL-fold"/>
    <property type="match status" value="1"/>
</dbReference>
<dbReference type="PROSITE" id="PS51257">
    <property type="entry name" value="PROKAR_LIPOPROTEIN"/>
    <property type="match status" value="1"/>
</dbReference>
<dbReference type="EMBL" id="CP016786">
    <property type="protein sequence ID" value="ASW43934.1"/>
    <property type="molecule type" value="Genomic_DNA"/>
</dbReference>
<dbReference type="Proteomes" id="UP000264883">
    <property type="component" value="Chromosome"/>
</dbReference>
<dbReference type="PANTHER" id="PTHR30619">
    <property type="entry name" value="DNA INTERNALIZATION/COMPETENCE PROTEIN COMEC/REC2"/>
    <property type="match status" value="1"/>
</dbReference>
<evidence type="ECO:0000259" key="2">
    <source>
        <dbReference type="SMART" id="SM00849"/>
    </source>
</evidence>
<accession>A0A343JEH6</accession>
<dbReference type="PANTHER" id="PTHR30619:SF7">
    <property type="entry name" value="BETA-LACTAMASE DOMAIN PROTEIN"/>
    <property type="match status" value="1"/>
</dbReference>
<dbReference type="Gene3D" id="3.60.15.10">
    <property type="entry name" value="Ribonuclease Z/Hydroxyacylglutathione hydrolase-like"/>
    <property type="match status" value="1"/>
</dbReference>
<dbReference type="GO" id="GO:0016787">
    <property type="term" value="F:hydrolase activity"/>
    <property type="evidence" value="ECO:0007669"/>
    <property type="project" value="UniProtKB-KW"/>
</dbReference>
<dbReference type="Pfam" id="PF00753">
    <property type="entry name" value="Lactamase_B"/>
    <property type="match status" value="1"/>
</dbReference>
<name>A0A343JEH6_9CLOT</name>
<reference evidence="3 4" key="1">
    <citation type="submission" date="2016-08" db="EMBL/GenBank/DDBJ databases">
        <title>Complete Genome Sequence Of The Indigo Reducing Clostridium isatidis DSM15098.</title>
        <authorList>
            <person name="Little G.T."/>
            <person name="Minton N.P."/>
        </authorList>
    </citation>
    <scope>NUCLEOTIDE SEQUENCE [LARGE SCALE GENOMIC DNA]</scope>
    <source>
        <strain evidence="3 4">DSM 15098</strain>
    </source>
</reference>
<protein>
    <submittedName>
        <fullName evidence="3">MBL fold metallo-hydrolase</fullName>
    </submittedName>
</protein>
<dbReference type="KEGG" id="cia:BEN51_10700"/>
<dbReference type="SMART" id="SM00849">
    <property type="entry name" value="Lactamase_B"/>
    <property type="match status" value="1"/>
</dbReference>
<dbReference type="InterPro" id="IPR001279">
    <property type="entry name" value="Metallo-B-lactamas"/>
</dbReference>
<gene>
    <name evidence="3" type="ORF">BEN51_10700</name>
</gene>
<dbReference type="InterPro" id="IPR052159">
    <property type="entry name" value="Competence_DNA_uptake"/>
</dbReference>
<evidence type="ECO:0000313" key="4">
    <source>
        <dbReference type="Proteomes" id="UP000264883"/>
    </source>
</evidence>
<sequence length="414" mass="44478">MRKATVKGLRSKGKSLIGTLFLIVTMSVFFAGCSSSITTDNNGQSALVKQEESLKETEEKNKETASNTVNGSLKIHFIDVGQADSILIEQGSEAMLIDAGNNDDAEVLKAYLNGQNIEELKYFVGTHKDEDHIGSADIVINSFKVNKVYFPKQTATTRTFEDFVKAVKNKGLKLTVPSVGESFKLGEATVTVLAPNSSSYEDANDYSIVLKVTYGNTSFLFTGDAEAVSEDEMLSKGMDLSADLLKVGHHGSRSSTTEAFLNKVNPKYAVISVGKDNSYGHPTEEVMNRLKAHNIAVYRTDENGTVVATSDGKNISFNVEPGSYAFASSSNSSSSKSNSNTSSKAGSSSNSSSSSNTSNNTSTSGTGKIKGNINSKGEKIYHMPGGAYYDKTIAEVWFSTEEEAQAAGFRRSKR</sequence>
<proteinExistence type="predicted"/>
<dbReference type="InterPro" id="IPR035681">
    <property type="entry name" value="ComA-like_MBL"/>
</dbReference>
<organism evidence="3 4">
    <name type="scientific">Clostridium isatidis</name>
    <dbReference type="NCBI Taxonomy" id="182773"/>
    <lineage>
        <taxon>Bacteria</taxon>
        <taxon>Bacillati</taxon>
        <taxon>Bacillota</taxon>
        <taxon>Clostridia</taxon>
        <taxon>Eubacteriales</taxon>
        <taxon>Clostridiaceae</taxon>
        <taxon>Clostridium</taxon>
    </lineage>
</organism>
<dbReference type="InterPro" id="IPR036866">
    <property type="entry name" value="RibonucZ/Hydroxyglut_hydro"/>
</dbReference>
<dbReference type="SUPFAM" id="SSF56281">
    <property type="entry name" value="Metallo-hydrolase/oxidoreductase"/>
    <property type="match status" value="1"/>
</dbReference>
<dbReference type="RefSeq" id="WP_207652774.1">
    <property type="nucleotide sequence ID" value="NZ_CP016786.1"/>
</dbReference>
<evidence type="ECO:0000313" key="3">
    <source>
        <dbReference type="EMBL" id="ASW43934.1"/>
    </source>
</evidence>
<feature type="domain" description="Metallo-beta-lactamase" evidence="2">
    <location>
        <begin position="82"/>
        <end position="275"/>
    </location>
</feature>
<dbReference type="AlphaFoldDB" id="A0A343JEH6"/>
<feature type="compositionally biased region" description="Low complexity" evidence="1">
    <location>
        <begin position="327"/>
        <end position="366"/>
    </location>
</feature>